<dbReference type="AlphaFoldDB" id="A0A516KIW9"/>
<dbReference type="SMART" id="SM00387">
    <property type="entry name" value="HATPase_c"/>
    <property type="match status" value="1"/>
</dbReference>
<dbReference type="InterPro" id="IPR005467">
    <property type="entry name" value="His_kinase_dom"/>
</dbReference>
<dbReference type="Gene3D" id="1.20.5.1930">
    <property type="match status" value="1"/>
</dbReference>
<evidence type="ECO:0000256" key="1">
    <source>
        <dbReference type="ARBA" id="ARBA00000085"/>
    </source>
</evidence>
<accession>A0A516KIW9</accession>
<evidence type="ECO:0000313" key="17">
    <source>
        <dbReference type="Proteomes" id="UP000315215"/>
    </source>
</evidence>
<protein>
    <recommendedName>
        <fullName evidence="13">Sensor histidine kinase</fullName>
        <ecNumber evidence="13">2.7.13.3</ecNumber>
    </recommendedName>
</protein>
<dbReference type="InterPro" id="IPR050482">
    <property type="entry name" value="Sensor_HK_TwoCompSys"/>
</dbReference>
<evidence type="ECO:0000256" key="6">
    <source>
        <dbReference type="ARBA" id="ARBA00022692"/>
    </source>
</evidence>
<dbReference type="GO" id="GO:0000155">
    <property type="term" value="F:phosphorelay sensor kinase activity"/>
    <property type="evidence" value="ECO:0007669"/>
    <property type="project" value="UniProtKB-UniRule"/>
</dbReference>
<sequence length="348" mass="39653">MSIFKRSIGIGILFSLLVIVVSFGLFFAAFPLENLELLWKIRVFELPIVIDILIAGLLLGCLTGGLNGWYWKQRFRELEAGLDELQKGTFKEEAFPVALCEMKRVAEKLSAAQRYLVEQTKISQKLVDERVEDQEKKMEEVISEERNRLARELHDSVSQELFAASMMVSAITEGGLDWDELTAKQLRQVEMMIQQSQLEMRALLLHLRPVALKDKSLTEGMKQLLEELKQKVPIEVTWKMESVHLSKGVEDHLFRIFQESVSNTLRHSKARSLDIWLIEREDFAILRVMDDGVGFDMEASQSGSYGLENMKERAAEVGATLRVVSVPNQGTRLEVRVPLVAEEGDEND</sequence>
<dbReference type="InterPro" id="IPR036890">
    <property type="entry name" value="HATPase_C_sf"/>
</dbReference>
<keyword evidence="12 13" id="KW-0472">Membrane</keyword>
<evidence type="ECO:0000259" key="15">
    <source>
        <dbReference type="PROSITE" id="PS50109"/>
    </source>
</evidence>
<feature type="transmembrane region" description="Helical" evidence="14">
    <location>
        <begin position="52"/>
        <end position="71"/>
    </location>
</feature>
<dbReference type="GO" id="GO:0046983">
    <property type="term" value="F:protein dimerization activity"/>
    <property type="evidence" value="ECO:0007669"/>
    <property type="project" value="InterPro"/>
</dbReference>
<dbReference type="RefSeq" id="WP_143895776.1">
    <property type="nucleotide sequence ID" value="NZ_CP041666.1"/>
</dbReference>
<dbReference type="PANTHER" id="PTHR24421">
    <property type="entry name" value="NITRATE/NITRITE SENSOR PROTEIN NARX-RELATED"/>
    <property type="match status" value="1"/>
</dbReference>
<evidence type="ECO:0000256" key="5">
    <source>
        <dbReference type="ARBA" id="ARBA00022679"/>
    </source>
</evidence>
<dbReference type="Proteomes" id="UP000315215">
    <property type="component" value="Chromosome"/>
</dbReference>
<dbReference type="PIRSF" id="PIRSF037431">
    <property type="entry name" value="STHK_LiaS"/>
    <property type="match status" value="1"/>
</dbReference>
<gene>
    <name evidence="16" type="ORF">FN924_14760</name>
</gene>
<name>A0A516KIW9_9BACI</name>
<dbReference type="OrthoDB" id="9795828at2"/>
<dbReference type="PROSITE" id="PS50109">
    <property type="entry name" value="HIS_KIN"/>
    <property type="match status" value="1"/>
</dbReference>
<keyword evidence="9 13" id="KW-0067">ATP-binding</keyword>
<keyword evidence="6 14" id="KW-0812">Transmembrane</keyword>
<reference evidence="16 17" key="1">
    <citation type="submission" date="2019-07" db="EMBL/GenBank/DDBJ databases">
        <authorList>
            <person name="Li J."/>
        </authorList>
    </citation>
    <scope>NUCLEOTIDE SEQUENCE [LARGE SCALE GENOMIC DNA]</scope>
    <source>
        <strain evidence="16 17">TKL69</strain>
    </source>
</reference>
<keyword evidence="10 14" id="KW-1133">Transmembrane helix</keyword>
<evidence type="ECO:0000256" key="2">
    <source>
        <dbReference type="ARBA" id="ARBA00004651"/>
    </source>
</evidence>
<evidence type="ECO:0000256" key="13">
    <source>
        <dbReference type="PIRNR" id="PIRNR037431"/>
    </source>
</evidence>
<dbReference type="EMBL" id="CP041666">
    <property type="protein sequence ID" value="QDP41335.1"/>
    <property type="molecule type" value="Genomic_DNA"/>
</dbReference>
<dbReference type="Pfam" id="PF02518">
    <property type="entry name" value="HATPase_c"/>
    <property type="match status" value="1"/>
</dbReference>
<keyword evidence="11 13" id="KW-0902">Two-component regulatory system</keyword>
<dbReference type="SUPFAM" id="SSF55874">
    <property type="entry name" value="ATPase domain of HSP90 chaperone/DNA topoisomerase II/histidine kinase"/>
    <property type="match status" value="1"/>
</dbReference>
<dbReference type="InterPro" id="IPR017202">
    <property type="entry name" value="LiaS/VraS"/>
</dbReference>
<keyword evidence="5 13" id="KW-0808">Transferase</keyword>
<dbReference type="GO" id="GO:0005886">
    <property type="term" value="C:plasma membrane"/>
    <property type="evidence" value="ECO:0007669"/>
    <property type="project" value="UniProtKB-SubCell"/>
</dbReference>
<proteinExistence type="predicted"/>
<dbReference type="InterPro" id="IPR011712">
    <property type="entry name" value="Sig_transdc_His_kin_sub3_dim/P"/>
</dbReference>
<evidence type="ECO:0000313" key="16">
    <source>
        <dbReference type="EMBL" id="QDP41335.1"/>
    </source>
</evidence>
<organism evidence="16 17">
    <name type="scientific">Radiobacillus deserti</name>
    <dbReference type="NCBI Taxonomy" id="2594883"/>
    <lineage>
        <taxon>Bacteria</taxon>
        <taxon>Bacillati</taxon>
        <taxon>Bacillota</taxon>
        <taxon>Bacilli</taxon>
        <taxon>Bacillales</taxon>
        <taxon>Bacillaceae</taxon>
        <taxon>Radiobacillus</taxon>
    </lineage>
</organism>
<evidence type="ECO:0000256" key="3">
    <source>
        <dbReference type="ARBA" id="ARBA00022475"/>
    </source>
</evidence>
<evidence type="ECO:0000256" key="4">
    <source>
        <dbReference type="ARBA" id="ARBA00022553"/>
    </source>
</evidence>
<evidence type="ECO:0000256" key="10">
    <source>
        <dbReference type="ARBA" id="ARBA00022989"/>
    </source>
</evidence>
<keyword evidence="7 13" id="KW-0547">Nucleotide-binding</keyword>
<comment type="catalytic activity">
    <reaction evidence="1 13">
        <text>ATP + protein L-histidine = ADP + protein N-phospho-L-histidine.</text>
        <dbReference type="EC" id="2.7.13.3"/>
    </reaction>
</comment>
<dbReference type="CDD" id="cd16917">
    <property type="entry name" value="HATPase_UhpB-NarQ-NarX-like"/>
    <property type="match status" value="1"/>
</dbReference>
<dbReference type="Gene3D" id="3.30.565.10">
    <property type="entry name" value="Histidine kinase-like ATPase, C-terminal domain"/>
    <property type="match status" value="1"/>
</dbReference>
<evidence type="ECO:0000256" key="7">
    <source>
        <dbReference type="ARBA" id="ARBA00022741"/>
    </source>
</evidence>
<evidence type="ECO:0000256" key="8">
    <source>
        <dbReference type="ARBA" id="ARBA00022777"/>
    </source>
</evidence>
<dbReference type="Pfam" id="PF07730">
    <property type="entry name" value="HisKA_3"/>
    <property type="match status" value="1"/>
</dbReference>
<evidence type="ECO:0000256" key="12">
    <source>
        <dbReference type="ARBA" id="ARBA00023136"/>
    </source>
</evidence>
<feature type="transmembrane region" description="Helical" evidence="14">
    <location>
        <begin position="12"/>
        <end position="32"/>
    </location>
</feature>
<keyword evidence="4" id="KW-0597">Phosphoprotein</keyword>
<evidence type="ECO:0000256" key="11">
    <source>
        <dbReference type="ARBA" id="ARBA00023012"/>
    </source>
</evidence>
<comment type="subcellular location">
    <subcellularLocation>
        <location evidence="2 13">Cell membrane</location>
        <topology evidence="2 13">Multi-pass membrane protein</topology>
    </subcellularLocation>
</comment>
<dbReference type="InterPro" id="IPR003594">
    <property type="entry name" value="HATPase_dom"/>
</dbReference>
<evidence type="ECO:0000256" key="9">
    <source>
        <dbReference type="ARBA" id="ARBA00022840"/>
    </source>
</evidence>
<dbReference type="GO" id="GO:0005524">
    <property type="term" value="F:ATP binding"/>
    <property type="evidence" value="ECO:0007669"/>
    <property type="project" value="UniProtKB-UniRule"/>
</dbReference>
<keyword evidence="8 13" id="KW-0418">Kinase</keyword>
<dbReference type="KEGG" id="aqt:FN924_14760"/>
<dbReference type="EC" id="2.7.13.3" evidence="13"/>
<dbReference type="PANTHER" id="PTHR24421:SF37">
    <property type="entry name" value="SENSOR HISTIDINE KINASE NARS"/>
    <property type="match status" value="1"/>
</dbReference>
<keyword evidence="17" id="KW-1185">Reference proteome</keyword>
<feature type="domain" description="Histidine kinase" evidence="15">
    <location>
        <begin position="148"/>
        <end position="341"/>
    </location>
</feature>
<keyword evidence="3 13" id="KW-1003">Cell membrane</keyword>
<evidence type="ECO:0000256" key="14">
    <source>
        <dbReference type="SAM" id="Phobius"/>
    </source>
</evidence>